<evidence type="ECO:0000256" key="2">
    <source>
        <dbReference type="SAM" id="Phobius"/>
    </source>
</evidence>
<dbReference type="AlphaFoldDB" id="A0A7Y6TW87"/>
<reference evidence="4 5" key="1">
    <citation type="submission" date="2020-06" db="EMBL/GenBank/DDBJ databases">
        <title>Schlegella sp. ID0723 isolated from air conditioner.</title>
        <authorList>
            <person name="Kim D.Y."/>
            <person name="Kim D.-U."/>
        </authorList>
    </citation>
    <scope>NUCLEOTIDE SEQUENCE [LARGE SCALE GENOMIC DNA]</scope>
    <source>
        <strain evidence="4 5">ID0723</strain>
    </source>
</reference>
<sequence length="731" mass="75324">MSKLSWIVLPLLLAAAAFAVQALRGRAPRRHAVNVWSSVLLLAYLLATAGLGIFWVANQQLPVFDWHYLFGYATLALVALHLVFNFGVVWRHVVRRRLRPRRDATRRRRMLGWSASAAVTTPSSPAGSSEAPPAARRLGAAANTTHGAPAASPEDAPASAPAPSRANEIGSAPVAAPAGTEVRSGRRRWLVAGTALATGAVGFGLGMRIGRSGRSDALPAPGRSVLLGSPGREAAAATLAAVERFHAASSHARAGVLLRVPNVAWGDPPPPFKRDPARPTLALPSPRAVRARGLEIGAVGSVLWHTTGVTKRRGGLLLRASPSSGALHATELYVVARGVAGLADGLWHYDPERHALARLRDAAPSDEELGLPAEPSLPTASRNASTAAAASPPAGTPRLRVVATAMFRRTGHKYRDRTYRYVLADLGHALENLVVAAGALGLVARPLAAFDESRAAGALGIDEAEEGVLAVLTLEAPATGVGGSDPAGAAPTAWRAPALDLASAAPLGVTAAIHAATSLRAARAPEPRASGLRAGAAAPAPTLVLPGGAQRAGEVLARIAARRSVRRFAAAPLPLPALAGVLAALPGHGATLSHAVRIDVVVHAVDGLVPGAYRYDPAADALRPRRVPATLRDAARGAALHQDVIGEAAAVFVLSIDRAAFAADPLGPGRGYRHAFIEAGRVGERIYLEAAARGLGACAVGAFYDAEASALVGGSPEHEWVVHFAALGVPD</sequence>
<dbReference type="RefSeq" id="WP_176068133.1">
    <property type="nucleotide sequence ID" value="NZ_JABWMJ010000003.1"/>
</dbReference>
<dbReference type="SUPFAM" id="SSF55469">
    <property type="entry name" value="FMN-dependent nitroreductase-like"/>
    <property type="match status" value="2"/>
</dbReference>
<proteinExistence type="predicted"/>
<dbReference type="PANTHER" id="PTHR43745:SF2">
    <property type="entry name" value="NITROREDUCTASE MJ1384-RELATED"/>
    <property type="match status" value="1"/>
</dbReference>
<feature type="compositionally biased region" description="Low complexity" evidence="1">
    <location>
        <begin position="142"/>
        <end position="166"/>
    </location>
</feature>
<dbReference type="GO" id="GO:0016491">
    <property type="term" value="F:oxidoreductase activity"/>
    <property type="evidence" value="ECO:0007669"/>
    <property type="project" value="InterPro"/>
</dbReference>
<feature type="transmembrane region" description="Helical" evidence="2">
    <location>
        <begin position="189"/>
        <end position="209"/>
    </location>
</feature>
<dbReference type="PANTHER" id="PTHR43745">
    <property type="entry name" value="NITROREDUCTASE MJ1384-RELATED"/>
    <property type="match status" value="1"/>
</dbReference>
<evidence type="ECO:0000259" key="3">
    <source>
        <dbReference type="Pfam" id="PF00881"/>
    </source>
</evidence>
<dbReference type="InterPro" id="IPR000415">
    <property type="entry name" value="Nitroreductase-like"/>
</dbReference>
<dbReference type="CDD" id="cd02142">
    <property type="entry name" value="McbC_SagB-like_oxidoreductase"/>
    <property type="match status" value="2"/>
</dbReference>
<feature type="transmembrane region" description="Helical" evidence="2">
    <location>
        <begin position="35"/>
        <end position="57"/>
    </location>
</feature>
<dbReference type="NCBIfam" id="TIGR03605">
    <property type="entry name" value="antibiot_sagB"/>
    <property type="match status" value="1"/>
</dbReference>
<feature type="domain" description="Nitroreductase" evidence="3">
    <location>
        <begin position="319"/>
        <end position="471"/>
    </location>
</feature>
<feature type="domain" description="Nitroreductase" evidence="3">
    <location>
        <begin position="559"/>
        <end position="725"/>
    </location>
</feature>
<organism evidence="4 5">
    <name type="scientific">Piscinibacter koreensis</name>
    <dbReference type="NCBI Taxonomy" id="2742824"/>
    <lineage>
        <taxon>Bacteria</taxon>
        <taxon>Pseudomonadati</taxon>
        <taxon>Pseudomonadota</taxon>
        <taxon>Betaproteobacteria</taxon>
        <taxon>Burkholderiales</taxon>
        <taxon>Sphaerotilaceae</taxon>
        <taxon>Piscinibacter</taxon>
    </lineage>
</organism>
<feature type="region of interest" description="Disordered" evidence="1">
    <location>
        <begin position="367"/>
        <end position="395"/>
    </location>
</feature>
<dbReference type="Pfam" id="PF00881">
    <property type="entry name" value="Nitroreductase"/>
    <property type="match status" value="2"/>
</dbReference>
<dbReference type="InterPro" id="IPR020051">
    <property type="entry name" value="SagB-type_dehydrogenase"/>
</dbReference>
<dbReference type="InterPro" id="IPR052544">
    <property type="entry name" value="Bacteriocin_Proc_Enz"/>
</dbReference>
<accession>A0A7Y6TW87</accession>
<keyword evidence="2" id="KW-0472">Membrane</keyword>
<keyword evidence="2" id="KW-1133">Transmembrane helix</keyword>
<dbReference type="InterPro" id="IPR029479">
    <property type="entry name" value="Nitroreductase"/>
</dbReference>
<protein>
    <submittedName>
        <fullName evidence="4">SagB family peptide dehydrogenase</fullName>
    </submittedName>
</protein>
<comment type="caution">
    <text evidence="4">The sequence shown here is derived from an EMBL/GenBank/DDBJ whole genome shotgun (WGS) entry which is preliminary data.</text>
</comment>
<feature type="region of interest" description="Disordered" evidence="1">
    <location>
        <begin position="115"/>
        <end position="134"/>
    </location>
</feature>
<name>A0A7Y6TW87_9BURK</name>
<dbReference type="Proteomes" id="UP000529637">
    <property type="component" value="Unassembled WGS sequence"/>
</dbReference>
<feature type="region of interest" description="Disordered" evidence="1">
    <location>
        <begin position="142"/>
        <end position="184"/>
    </location>
</feature>
<feature type="compositionally biased region" description="Low complexity" evidence="1">
    <location>
        <begin position="378"/>
        <end position="395"/>
    </location>
</feature>
<evidence type="ECO:0000313" key="5">
    <source>
        <dbReference type="Proteomes" id="UP000529637"/>
    </source>
</evidence>
<feature type="transmembrane region" description="Helical" evidence="2">
    <location>
        <begin position="6"/>
        <end position="23"/>
    </location>
</feature>
<keyword evidence="5" id="KW-1185">Reference proteome</keyword>
<feature type="transmembrane region" description="Helical" evidence="2">
    <location>
        <begin position="69"/>
        <end position="93"/>
    </location>
</feature>
<dbReference type="EMBL" id="JABWMJ010000003">
    <property type="protein sequence ID" value="NUZ05825.1"/>
    <property type="molecule type" value="Genomic_DNA"/>
</dbReference>
<gene>
    <name evidence="4" type="ORF">HQN59_08615</name>
</gene>
<dbReference type="Gene3D" id="3.40.109.10">
    <property type="entry name" value="NADH Oxidase"/>
    <property type="match status" value="2"/>
</dbReference>
<evidence type="ECO:0000313" key="4">
    <source>
        <dbReference type="EMBL" id="NUZ05825.1"/>
    </source>
</evidence>
<keyword evidence="2" id="KW-0812">Transmembrane</keyword>
<evidence type="ECO:0000256" key="1">
    <source>
        <dbReference type="SAM" id="MobiDB-lite"/>
    </source>
</evidence>